<dbReference type="Proteomes" id="UP000323258">
    <property type="component" value="Unassembled WGS sequence"/>
</dbReference>
<evidence type="ECO:0000256" key="1">
    <source>
        <dbReference type="ARBA" id="ARBA00011955"/>
    </source>
</evidence>
<dbReference type="RefSeq" id="WP_148912915.1">
    <property type="nucleotide sequence ID" value="NZ_VSZS01000048.1"/>
</dbReference>
<keyword evidence="12" id="KW-0449">Lipoprotein</keyword>
<comment type="catalytic activity">
    <reaction evidence="9 10 12">
        <text>L-threonyl-[protein] + FAD = FMN-L-threonyl-[protein] + AMP + H(+)</text>
        <dbReference type="Rhea" id="RHEA:36847"/>
        <dbReference type="Rhea" id="RHEA-COMP:11060"/>
        <dbReference type="Rhea" id="RHEA-COMP:11061"/>
        <dbReference type="ChEBI" id="CHEBI:15378"/>
        <dbReference type="ChEBI" id="CHEBI:30013"/>
        <dbReference type="ChEBI" id="CHEBI:57692"/>
        <dbReference type="ChEBI" id="CHEBI:74257"/>
        <dbReference type="ChEBI" id="CHEBI:456215"/>
        <dbReference type="EC" id="2.7.1.180"/>
    </reaction>
</comment>
<evidence type="ECO:0000256" key="9">
    <source>
        <dbReference type="ARBA" id="ARBA00048540"/>
    </source>
</evidence>
<evidence type="ECO:0000256" key="7">
    <source>
        <dbReference type="ARBA" id="ARBA00022842"/>
    </source>
</evidence>
<organism evidence="13 14">
    <name type="scientific">Neoaquamicrobium microcysteis</name>
    <dbReference type="NCBI Taxonomy" id="2682781"/>
    <lineage>
        <taxon>Bacteria</taxon>
        <taxon>Pseudomonadati</taxon>
        <taxon>Pseudomonadota</taxon>
        <taxon>Alphaproteobacteria</taxon>
        <taxon>Hyphomicrobiales</taxon>
        <taxon>Phyllobacteriaceae</taxon>
        <taxon>Neoaquamicrobium</taxon>
    </lineage>
</organism>
<accession>A0A5D4H823</accession>
<reference evidence="13 14" key="2">
    <citation type="submission" date="2019-09" db="EMBL/GenBank/DDBJ databases">
        <title>Mesorhizobium sp. MaA-C15 isolated from Microcystis aeruginosa.</title>
        <authorList>
            <person name="Jeong S.E."/>
            <person name="Jin H.M."/>
            <person name="Jeon C.O."/>
        </authorList>
    </citation>
    <scope>NUCLEOTIDE SEQUENCE [LARGE SCALE GENOMIC DNA]</scope>
    <source>
        <strain evidence="13 14">MaA-C15</strain>
    </source>
</reference>
<evidence type="ECO:0000256" key="12">
    <source>
        <dbReference type="RuleBase" id="RU363002"/>
    </source>
</evidence>
<gene>
    <name evidence="13" type="ORF">FY036_01345</name>
</gene>
<evidence type="ECO:0000256" key="5">
    <source>
        <dbReference type="ARBA" id="ARBA00022723"/>
    </source>
</evidence>
<protein>
    <recommendedName>
        <fullName evidence="2 10">FAD:protein FMN transferase</fullName>
        <ecNumber evidence="1 10">2.7.1.180</ecNumber>
    </recommendedName>
    <alternativeName>
        <fullName evidence="8 10">Flavin transferase</fullName>
    </alternativeName>
</protein>
<keyword evidence="3 10" id="KW-0285">Flavoprotein</keyword>
<comment type="cofactor">
    <cofactor evidence="11">
        <name>Mg(2+)</name>
        <dbReference type="ChEBI" id="CHEBI:18420"/>
    </cofactor>
    <cofactor evidence="11">
        <name>Mn(2+)</name>
        <dbReference type="ChEBI" id="CHEBI:29035"/>
    </cofactor>
    <text evidence="11">Magnesium. Can also use manganese.</text>
</comment>
<sequence>MDGRHGFITRRHLLALAGAAAIAGCAPTATGASEALQVIGGSAFGTHWRLTLPQQADCDALHEQITALLAELDHLFSPWRPDSILGQFNAGGSKAFAVPGEVATVTKRALDLAKASGGFFDPTVGPLVSRWGFGPIAGAAPLHGWRTLSIGDGQILREDPAVTLDLCGIAKGYALDRIARTVEAAGSHDFLIDLGGELAARGEHPSGRPWQVAVENPLPQEQAPVAIVALKDRAIATSGDKVNGYDVGARRYSHIIDPARGEPVATRLASVSVMADTGLNADGFATALMAAGEAGPALARRLGLDALFVFRSDAGLVEITTGSFAHQAA</sequence>
<proteinExistence type="inferred from homology"/>
<dbReference type="GO" id="GO:0005886">
    <property type="term" value="C:plasma membrane"/>
    <property type="evidence" value="ECO:0007669"/>
    <property type="project" value="UniProtKB-SubCell"/>
</dbReference>
<keyword evidence="12" id="KW-1003">Cell membrane</keyword>
<feature type="chain" id="PRO_5023156980" description="FAD:protein FMN transferase" evidence="12">
    <location>
        <begin position="32"/>
        <end position="329"/>
    </location>
</feature>
<evidence type="ECO:0000256" key="2">
    <source>
        <dbReference type="ARBA" id="ARBA00016337"/>
    </source>
</evidence>
<feature type="binding site" evidence="11">
    <location>
        <position position="286"/>
    </location>
    <ligand>
        <name>Mg(2+)</name>
        <dbReference type="ChEBI" id="CHEBI:18420"/>
    </ligand>
</feature>
<dbReference type="PROSITE" id="PS51257">
    <property type="entry name" value="PROKAR_LIPOPROTEIN"/>
    <property type="match status" value="1"/>
</dbReference>
<keyword evidence="12" id="KW-0997">Cell inner membrane</keyword>
<dbReference type="GO" id="GO:0046872">
    <property type="term" value="F:metal ion binding"/>
    <property type="evidence" value="ECO:0007669"/>
    <property type="project" value="UniProtKB-UniRule"/>
</dbReference>
<name>A0A5D4H823_9HYPH</name>
<reference evidence="13 14" key="1">
    <citation type="submission" date="2019-08" db="EMBL/GenBank/DDBJ databases">
        <authorList>
            <person name="Seo Y.L."/>
        </authorList>
    </citation>
    <scope>NUCLEOTIDE SEQUENCE [LARGE SCALE GENOMIC DNA]</scope>
    <source>
        <strain evidence="13 14">MaA-C15</strain>
    </source>
</reference>
<dbReference type="Gene3D" id="3.10.520.10">
    <property type="entry name" value="ApbE-like domains"/>
    <property type="match status" value="1"/>
</dbReference>
<dbReference type="SUPFAM" id="SSF143631">
    <property type="entry name" value="ApbE-like"/>
    <property type="match status" value="1"/>
</dbReference>
<comment type="subcellular location">
    <subcellularLocation>
        <location evidence="12">Cell inner membrane</location>
        <topology evidence="12">Lipid-anchor</topology>
        <orientation evidence="12">Periplasmic side</orientation>
    </subcellularLocation>
</comment>
<feature type="binding site" evidence="11">
    <location>
        <position position="168"/>
    </location>
    <ligand>
        <name>Mg(2+)</name>
        <dbReference type="ChEBI" id="CHEBI:18420"/>
    </ligand>
</feature>
<evidence type="ECO:0000313" key="14">
    <source>
        <dbReference type="Proteomes" id="UP000323258"/>
    </source>
</evidence>
<evidence type="ECO:0000313" key="13">
    <source>
        <dbReference type="EMBL" id="TYR36119.1"/>
    </source>
</evidence>
<comment type="similarity">
    <text evidence="10 12">Belongs to the ApbE family.</text>
</comment>
<dbReference type="PANTHER" id="PTHR30040">
    <property type="entry name" value="THIAMINE BIOSYNTHESIS LIPOPROTEIN APBE"/>
    <property type="match status" value="1"/>
</dbReference>
<dbReference type="PIRSF" id="PIRSF006268">
    <property type="entry name" value="ApbE"/>
    <property type="match status" value="1"/>
</dbReference>
<evidence type="ECO:0000256" key="8">
    <source>
        <dbReference type="ARBA" id="ARBA00031306"/>
    </source>
</evidence>
<dbReference type="InterPro" id="IPR003374">
    <property type="entry name" value="ApbE-like_sf"/>
</dbReference>
<comment type="caution">
    <text evidence="13">The sequence shown here is derived from an EMBL/GenBank/DDBJ whole genome shotgun (WGS) entry which is preliminary data.</text>
</comment>
<keyword evidence="5 10" id="KW-0479">Metal-binding</keyword>
<dbReference type="PANTHER" id="PTHR30040:SF2">
    <property type="entry name" value="FAD:PROTEIN FMN TRANSFERASE"/>
    <property type="match status" value="1"/>
</dbReference>
<dbReference type="GO" id="GO:0016740">
    <property type="term" value="F:transferase activity"/>
    <property type="evidence" value="ECO:0007669"/>
    <property type="project" value="UniProtKB-UniRule"/>
</dbReference>
<dbReference type="PROSITE" id="PS51318">
    <property type="entry name" value="TAT"/>
    <property type="match status" value="1"/>
</dbReference>
<dbReference type="Pfam" id="PF02424">
    <property type="entry name" value="ApbE"/>
    <property type="match status" value="1"/>
</dbReference>
<evidence type="ECO:0000256" key="3">
    <source>
        <dbReference type="ARBA" id="ARBA00022630"/>
    </source>
</evidence>
<evidence type="ECO:0000256" key="10">
    <source>
        <dbReference type="PIRNR" id="PIRNR006268"/>
    </source>
</evidence>
<keyword evidence="14" id="KW-1185">Reference proteome</keyword>
<dbReference type="OrthoDB" id="9778595at2"/>
<feature type="signal peptide" evidence="12">
    <location>
        <begin position="1"/>
        <end position="31"/>
    </location>
</feature>
<keyword evidence="7 10" id="KW-0460">Magnesium</keyword>
<dbReference type="EMBL" id="VSZS01000048">
    <property type="protein sequence ID" value="TYR36119.1"/>
    <property type="molecule type" value="Genomic_DNA"/>
</dbReference>
<evidence type="ECO:0000256" key="4">
    <source>
        <dbReference type="ARBA" id="ARBA00022679"/>
    </source>
</evidence>
<keyword evidence="4 10" id="KW-0808">Transferase</keyword>
<keyword evidence="6 10" id="KW-0274">FAD</keyword>
<dbReference type="EC" id="2.7.1.180" evidence="1 10"/>
<evidence type="ECO:0000256" key="6">
    <source>
        <dbReference type="ARBA" id="ARBA00022827"/>
    </source>
</evidence>
<keyword evidence="12" id="KW-0472">Membrane</keyword>
<comment type="function">
    <text evidence="12">Flavin transferase that catalyzes the transfer of the FMN moiety of FAD and its covalent binding to the hydroxyl group of a threonine residue in a target flavoprotein.</text>
</comment>
<keyword evidence="12" id="KW-0732">Signal</keyword>
<dbReference type="InterPro" id="IPR024932">
    <property type="entry name" value="ApbE"/>
</dbReference>
<dbReference type="InterPro" id="IPR006311">
    <property type="entry name" value="TAT_signal"/>
</dbReference>
<evidence type="ECO:0000256" key="11">
    <source>
        <dbReference type="PIRSR" id="PIRSR006268-2"/>
    </source>
</evidence>
<feature type="binding site" evidence="11">
    <location>
        <position position="282"/>
    </location>
    <ligand>
        <name>Mg(2+)</name>
        <dbReference type="ChEBI" id="CHEBI:18420"/>
    </ligand>
</feature>
<dbReference type="AlphaFoldDB" id="A0A5D4H823"/>